<dbReference type="EMBL" id="QDKP01000058">
    <property type="protein sequence ID" value="PVM74099.1"/>
    <property type="molecule type" value="Genomic_DNA"/>
</dbReference>
<dbReference type="RefSeq" id="WP_116569531.1">
    <property type="nucleotide sequence ID" value="NZ_QDKP01000058.1"/>
</dbReference>
<evidence type="ECO:0000313" key="1">
    <source>
        <dbReference type="EMBL" id="PVM74099.1"/>
    </source>
</evidence>
<proteinExistence type="predicted"/>
<protein>
    <submittedName>
        <fullName evidence="1">Uncharacterized protein</fullName>
    </submittedName>
</protein>
<reference evidence="1 2" key="1">
    <citation type="submission" date="2018-04" db="EMBL/GenBank/DDBJ databases">
        <title>The genome sequence of Caulobacter sp. 736.</title>
        <authorList>
            <person name="Gao J."/>
            <person name="Sun J."/>
        </authorList>
    </citation>
    <scope>NUCLEOTIDE SEQUENCE [LARGE SCALE GENOMIC DNA]</scope>
    <source>
        <strain evidence="1 2">736</strain>
    </source>
</reference>
<organism evidence="1 2">
    <name type="scientific">Caulobacter radicis</name>
    <dbReference type="NCBI Taxonomy" id="2172650"/>
    <lineage>
        <taxon>Bacteria</taxon>
        <taxon>Pseudomonadati</taxon>
        <taxon>Pseudomonadota</taxon>
        <taxon>Alphaproteobacteria</taxon>
        <taxon>Caulobacterales</taxon>
        <taxon>Caulobacteraceae</taxon>
        <taxon>Caulobacter</taxon>
    </lineage>
</organism>
<dbReference type="AlphaFoldDB" id="A0A2T9J1Y8"/>
<gene>
    <name evidence="1" type="ORF">DDF65_21090</name>
</gene>
<keyword evidence="2" id="KW-1185">Reference proteome</keyword>
<name>A0A2T9J1Y8_9CAUL</name>
<evidence type="ECO:0000313" key="2">
    <source>
        <dbReference type="Proteomes" id="UP000244913"/>
    </source>
</evidence>
<dbReference type="Proteomes" id="UP000244913">
    <property type="component" value="Unassembled WGS sequence"/>
</dbReference>
<accession>A0A2T9J1Y8</accession>
<comment type="caution">
    <text evidence="1">The sequence shown here is derived from an EMBL/GenBank/DDBJ whole genome shotgun (WGS) entry which is preliminary data.</text>
</comment>
<sequence length="90" mass="9840">MSRDYLGDRGFTVEQLALWIDQVEDLTGRIVALQVKPGDNATRGSFDIYASKPATKVKILMGHLPAPGGIAFQGRAYILGQVMDVTLYRG</sequence>